<comment type="subcellular location">
    <subcellularLocation>
        <location evidence="1">Membrane</location>
    </subcellularLocation>
</comment>
<keyword evidence="8" id="KW-1185">Reference proteome</keyword>
<name>A0AAW0Q847_9PEZI</name>
<dbReference type="GO" id="GO:0016020">
    <property type="term" value="C:membrane"/>
    <property type="evidence" value="ECO:0007669"/>
    <property type="project" value="UniProtKB-SubCell"/>
</dbReference>
<gene>
    <name evidence="7" type="ORF">PG999_013879</name>
</gene>
<dbReference type="PANTHER" id="PTHR35814:SF1">
    <property type="entry name" value="GLUTATHIONE S-TRANSFERASE-RELATED"/>
    <property type="match status" value="1"/>
</dbReference>
<keyword evidence="2 6" id="KW-0812">Transmembrane</keyword>
<dbReference type="InterPro" id="IPR001129">
    <property type="entry name" value="Membr-assoc_MAPEG"/>
</dbReference>
<dbReference type="AlphaFoldDB" id="A0AAW0Q847"/>
<evidence type="ECO:0000256" key="4">
    <source>
        <dbReference type="ARBA" id="ARBA00023136"/>
    </source>
</evidence>
<feature type="compositionally biased region" description="Low complexity" evidence="5">
    <location>
        <begin position="57"/>
        <end position="75"/>
    </location>
</feature>
<dbReference type="Proteomes" id="UP001392437">
    <property type="component" value="Unassembled WGS sequence"/>
</dbReference>
<sequence length="177" mass="18768">MSFKFGLNNPVLVPLLPITGSFAVPFTAYFTFLSARVVRHRLEGKQPLGDGSHRGSKSSSSSSSSSSGRSSTSRGSRGEQLSDSKLFVASRAHQNFAENVPLAFALAAVVELNGGNRKILTGALGALFAFRVLHAELGMYREEALGVGRPVGYYGTLASMLGLAGYAAFLVKGFWGF</sequence>
<feature type="region of interest" description="Disordered" evidence="5">
    <location>
        <begin position="45"/>
        <end position="80"/>
    </location>
</feature>
<dbReference type="SUPFAM" id="SSF161084">
    <property type="entry name" value="MAPEG domain-like"/>
    <property type="match status" value="1"/>
</dbReference>
<evidence type="ECO:0000256" key="3">
    <source>
        <dbReference type="ARBA" id="ARBA00022989"/>
    </source>
</evidence>
<protein>
    <submittedName>
        <fullName evidence="7">MAPEG family-domain-containing protein</fullName>
    </submittedName>
</protein>
<evidence type="ECO:0000313" key="8">
    <source>
        <dbReference type="Proteomes" id="UP001392437"/>
    </source>
</evidence>
<dbReference type="PANTHER" id="PTHR35814">
    <property type="match status" value="1"/>
</dbReference>
<evidence type="ECO:0000313" key="7">
    <source>
        <dbReference type="EMBL" id="KAK8095857.1"/>
    </source>
</evidence>
<feature type="transmembrane region" description="Helical" evidence="6">
    <location>
        <begin position="151"/>
        <end position="171"/>
    </location>
</feature>
<reference evidence="7 8" key="1">
    <citation type="submission" date="2023-01" db="EMBL/GenBank/DDBJ databases">
        <title>Analysis of 21 Apiospora genomes using comparative genomics revels a genus with tremendous synthesis potential of carbohydrate active enzymes and secondary metabolites.</title>
        <authorList>
            <person name="Sorensen T."/>
        </authorList>
    </citation>
    <scope>NUCLEOTIDE SEQUENCE [LARGE SCALE GENOMIC DNA]</scope>
    <source>
        <strain evidence="7 8">CBS 117206</strain>
    </source>
</reference>
<keyword evidence="3 6" id="KW-1133">Transmembrane helix</keyword>
<dbReference type="Pfam" id="PF01124">
    <property type="entry name" value="MAPEG"/>
    <property type="match status" value="1"/>
</dbReference>
<dbReference type="EMBL" id="JAQQWP010000011">
    <property type="protein sequence ID" value="KAK8095857.1"/>
    <property type="molecule type" value="Genomic_DNA"/>
</dbReference>
<evidence type="ECO:0000256" key="6">
    <source>
        <dbReference type="SAM" id="Phobius"/>
    </source>
</evidence>
<dbReference type="Gene3D" id="1.20.120.550">
    <property type="entry name" value="Membrane associated eicosanoid/glutathione metabolism-like domain"/>
    <property type="match status" value="1"/>
</dbReference>
<dbReference type="InterPro" id="IPR023352">
    <property type="entry name" value="MAPEG-like_dom_sf"/>
</dbReference>
<evidence type="ECO:0000256" key="2">
    <source>
        <dbReference type="ARBA" id="ARBA00022692"/>
    </source>
</evidence>
<evidence type="ECO:0000256" key="5">
    <source>
        <dbReference type="SAM" id="MobiDB-lite"/>
    </source>
</evidence>
<feature type="transmembrane region" description="Helical" evidence="6">
    <location>
        <begin position="12"/>
        <end position="32"/>
    </location>
</feature>
<organism evidence="7 8">
    <name type="scientific">Apiospora kogelbergensis</name>
    <dbReference type="NCBI Taxonomy" id="1337665"/>
    <lineage>
        <taxon>Eukaryota</taxon>
        <taxon>Fungi</taxon>
        <taxon>Dikarya</taxon>
        <taxon>Ascomycota</taxon>
        <taxon>Pezizomycotina</taxon>
        <taxon>Sordariomycetes</taxon>
        <taxon>Xylariomycetidae</taxon>
        <taxon>Amphisphaeriales</taxon>
        <taxon>Apiosporaceae</taxon>
        <taxon>Apiospora</taxon>
    </lineage>
</organism>
<evidence type="ECO:0000256" key="1">
    <source>
        <dbReference type="ARBA" id="ARBA00004370"/>
    </source>
</evidence>
<comment type="caution">
    <text evidence="7">The sequence shown here is derived from an EMBL/GenBank/DDBJ whole genome shotgun (WGS) entry which is preliminary data.</text>
</comment>
<keyword evidence="4 6" id="KW-0472">Membrane</keyword>
<accession>A0AAW0Q847</accession>
<proteinExistence type="predicted"/>